<proteinExistence type="inferred from homology"/>
<evidence type="ECO:0000313" key="3">
    <source>
        <dbReference type="EMBL" id="KAK7101389.1"/>
    </source>
</evidence>
<organism evidence="3 4">
    <name type="scientific">Littorina saxatilis</name>
    <dbReference type="NCBI Taxonomy" id="31220"/>
    <lineage>
        <taxon>Eukaryota</taxon>
        <taxon>Metazoa</taxon>
        <taxon>Spiralia</taxon>
        <taxon>Lophotrochozoa</taxon>
        <taxon>Mollusca</taxon>
        <taxon>Gastropoda</taxon>
        <taxon>Caenogastropoda</taxon>
        <taxon>Littorinimorpha</taxon>
        <taxon>Littorinoidea</taxon>
        <taxon>Littorinidae</taxon>
        <taxon>Littorina</taxon>
    </lineage>
</organism>
<comment type="function">
    <text evidence="2">Accessory subunit of the mitochondrial membrane respiratory chain NADH dehydrogenase (Complex I), that is believed not to be involved in catalysis. Complex I functions in the transfer of electrons from NADH to the respiratory chain. The immediate electron acceptor for the enzyme is believed to be ubiquinone.</text>
</comment>
<sequence>MSKYIEKISRLFRIIKENGGVLGSVRTVFRMEELKTGTLVGEDELGNKYFHNPMYFVGRSRWVVYSDAAGHDYDGSQVPAEWHRWLSYISDETPDKADLPKYPWLAKHTENQSGTPQEYVPYSTTRPKIQAWKPKTEEVYRKHF</sequence>
<protein>
    <recommendedName>
        <fullName evidence="2">NADH dehydrogenase [ubiquinone] 1 alpha subcomplex subunit 12</fullName>
    </recommendedName>
</protein>
<keyword evidence="2" id="KW-0999">Mitochondrion inner membrane</keyword>
<comment type="caution">
    <text evidence="3">The sequence shown here is derived from an EMBL/GenBank/DDBJ whole genome shotgun (WGS) entry which is preliminary data.</text>
</comment>
<keyword evidence="2" id="KW-0249">Electron transport</keyword>
<keyword evidence="4" id="KW-1185">Reference proteome</keyword>
<evidence type="ECO:0000313" key="4">
    <source>
        <dbReference type="Proteomes" id="UP001374579"/>
    </source>
</evidence>
<dbReference type="PANTHER" id="PTHR12910:SF2">
    <property type="entry name" value="NADH DEHYDROGENASE [UBIQUINONE] 1 ALPHA SUBCOMPLEX SUBUNIT 12"/>
    <property type="match status" value="1"/>
</dbReference>
<dbReference type="Pfam" id="PF05071">
    <property type="entry name" value="NDUFA12"/>
    <property type="match status" value="1"/>
</dbReference>
<keyword evidence="2" id="KW-0472">Membrane</keyword>
<keyword evidence="2" id="KW-0496">Mitochondrion</keyword>
<dbReference type="AlphaFoldDB" id="A0AAN9GBE6"/>
<dbReference type="GO" id="GO:0005743">
    <property type="term" value="C:mitochondrial inner membrane"/>
    <property type="evidence" value="ECO:0007669"/>
    <property type="project" value="UniProtKB-SubCell"/>
</dbReference>
<keyword evidence="2" id="KW-0813">Transport</keyword>
<gene>
    <name evidence="3" type="ORF">V1264_019776</name>
</gene>
<keyword evidence="2" id="KW-0679">Respiratory chain</keyword>
<comment type="subcellular location">
    <subcellularLocation>
        <location evidence="2">Mitochondrion inner membrane</location>
        <topology evidence="2">Peripheral membrane protein</topology>
        <orientation evidence="2">Matrix side</orientation>
    </subcellularLocation>
</comment>
<evidence type="ECO:0000256" key="2">
    <source>
        <dbReference type="RuleBase" id="RU363103"/>
    </source>
</evidence>
<reference evidence="3 4" key="1">
    <citation type="submission" date="2024-02" db="EMBL/GenBank/DDBJ databases">
        <title>Chromosome-scale genome assembly of the rough periwinkle Littorina saxatilis.</title>
        <authorList>
            <person name="De Jode A."/>
            <person name="Faria R."/>
            <person name="Formenti G."/>
            <person name="Sims Y."/>
            <person name="Smith T.P."/>
            <person name="Tracey A."/>
            <person name="Wood J.M.D."/>
            <person name="Zagrodzka Z.B."/>
            <person name="Johannesson K."/>
            <person name="Butlin R.K."/>
            <person name="Leder E.H."/>
        </authorList>
    </citation>
    <scope>NUCLEOTIDE SEQUENCE [LARGE SCALE GENOMIC DNA]</scope>
    <source>
        <strain evidence="3">Snail1</strain>
        <tissue evidence="3">Muscle</tissue>
    </source>
</reference>
<dbReference type="PANTHER" id="PTHR12910">
    <property type="entry name" value="NADH-UBIQUINONE OXIDOREDUCTASE SUBUNIT B17.2"/>
    <property type="match status" value="1"/>
</dbReference>
<comment type="subunit">
    <text evidence="2">Complex I is composed of 45 different subunits.</text>
</comment>
<comment type="similarity">
    <text evidence="1 2">Belongs to the complex I NDUFA12 subunit family.</text>
</comment>
<dbReference type="GO" id="GO:0006979">
    <property type="term" value="P:response to oxidative stress"/>
    <property type="evidence" value="ECO:0007669"/>
    <property type="project" value="TreeGrafter"/>
</dbReference>
<dbReference type="EMBL" id="JBAMIC010000010">
    <property type="protein sequence ID" value="KAK7101389.1"/>
    <property type="molecule type" value="Genomic_DNA"/>
</dbReference>
<name>A0AAN9GBE6_9CAEN</name>
<accession>A0AAN9GBE6</accession>
<dbReference type="Proteomes" id="UP001374579">
    <property type="component" value="Unassembled WGS sequence"/>
</dbReference>
<dbReference type="GO" id="GO:0045271">
    <property type="term" value="C:respiratory chain complex I"/>
    <property type="evidence" value="ECO:0007669"/>
    <property type="project" value="InterPro"/>
</dbReference>
<evidence type="ECO:0000256" key="1">
    <source>
        <dbReference type="ARBA" id="ARBA00007355"/>
    </source>
</evidence>
<dbReference type="InterPro" id="IPR007763">
    <property type="entry name" value="NDUFA12"/>
</dbReference>